<comment type="caution">
    <text evidence="2">The sequence shown here is derived from an EMBL/GenBank/DDBJ whole genome shotgun (WGS) entry which is preliminary data.</text>
</comment>
<sequence>MPGTIDPTKEALNKGFLYTRGKVIGGCSNVNAIAYIRGHKADYDSWTSQDEDFKIIMDSMICFMYKALQLINVKVVKNISIPYNNDFNGVRQNGVGEYQ</sequence>
<feature type="non-terminal residue" evidence="2">
    <location>
        <position position="99"/>
    </location>
</feature>
<name>A0ABN7WKP9_GIGMA</name>
<dbReference type="Gene3D" id="3.50.50.60">
    <property type="entry name" value="FAD/NAD(P)-binding domain"/>
    <property type="match status" value="1"/>
</dbReference>
<feature type="domain" description="Glucose-methanol-choline oxidoreductase N-terminal" evidence="1">
    <location>
        <begin position="13"/>
        <end position="73"/>
    </location>
</feature>
<reference evidence="2 3" key="1">
    <citation type="submission" date="2021-06" db="EMBL/GenBank/DDBJ databases">
        <authorList>
            <person name="Kallberg Y."/>
            <person name="Tangrot J."/>
            <person name="Rosling A."/>
        </authorList>
    </citation>
    <scope>NUCLEOTIDE SEQUENCE [LARGE SCALE GENOMIC DNA]</scope>
    <source>
        <strain evidence="2 3">120-4 pot B 10/14</strain>
    </source>
</reference>
<dbReference type="InterPro" id="IPR036188">
    <property type="entry name" value="FAD/NAD-bd_sf"/>
</dbReference>
<proteinExistence type="predicted"/>
<dbReference type="Pfam" id="PF00732">
    <property type="entry name" value="GMC_oxred_N"/>
    <property type="match status" value="1"/>
</dbReference>
<protein>
    <submittedName>
        <fullName evidence="2">16693_t:CDS:1</fullName>
    </submittedName>
</protein>
<accession>A0ABN7WKP9</accession>
<organism evidence="2 3">
    <name type="scientific">Gigaspora margarita</name>
    <dbReference type="NCBI Taxonomy" id="4874"/>
    <lineage>
        <taxon>Eukaryota</taxon>
        <taxon>Fungi</taxon>
        <taxon>Fungi incertae sedis</taxon>
        <taxon>Mucoromycota</taxon>
        <taxon>Glomeromycotina</taxon>
        <taxon>Glomeromycetes</taxon>
        <taxon>Diversisporales</taxon>
        <taxon>Gigasporaceae</taxon>
        <taxon>Gigaspora</taxon>
    </lineage>
</organism>
<gene>
    <name evidence="2" type="ORF">GMARGA_LOCUS31755</name>
</gene>
<dbReference type="InterPro" id="IPR000172">
    <property type="entry name" value="GMC_OxRdtase_N"/>
</dbReference>
<dbReference type="SUPFAM" id="SSF51905">
    <property type="entry name" value="FAD/NAD(P)-binding domain"/>
    <property type="match status" value="1"/>
</dbReference>
<evidence type="ECO:0000313" key="2">
    <source>
        <dbReference type="EMBL" id="CAG8833842.1"/>
    </source>
</evidence>
<evidence type="ECO:0000259" key="1">
    <source>
        <dbReference type="Pfam" id="PF00732"/>
    </source>
</evidence>
<evidence type="ECO:0000313" key="3">
    <source>
        <dbReference type="Proteomes" id="UP000789901"/>
    </source>
</evidence>
<dbReference type="EMBL" id="CAJVQB010048129">
    <property type="protein sequence ID" value="CAG8833842.1"/>
    <property type="molecule type" value="Genomic_DNA"/>
</dbReference>
<dbReference type="Proteomes" id="UP000789901">
    <property type="component" value="Unassembled WGS sequence"/>
</dbReference>
<keyword evidence="3" id="KW-1185">Reference proteome</keyword>